<keyword evidence="2" id="KW-1185">Reference proteome</keyword>
<gene>
    <name evidence="1" type="ORF">DI09_6p450</name>
</gene>
<evidence type="ECO:0000313" key="1">
    <source>
        <dbReference type="EMBL" id="KGG50461.1"/>
    </source>
</evidence>
<dbReference type="VEuPathDB" id="MicrosporidiaDB:DI09_6p450"/>
<evidence type="ECO:0000313" key="2">
    <source>
        <dbReference type="Proteomes" id="UP000029725"/>
    </source>
</evidence>
<organism evidence="1 2">
    <name type="scientific">Mitosporidium daphniae</name>
    <dbReference type="NCBI Taxonomy" id="1485682"/>
    <lineage>
        <taxon>Eukaryota</taxon>
        <taxon>Fungi</taxon>
        <taxon>Fungi incertae sedis</taxon>
        <taxon>Microsporidia</taxon>
        <taxon>Mitosporidium</taxon>
    </lineage>
</organism>
<dbReference type="GeneID" id="25260677"/>
<dbReference type="AlphaFoldDB" id="A0A098VRX2"/>
<accession>A0A098VRX2</accession>
<dbReference type="Proteomes" id="UP000029725">
    <property type="component" value="Unassembled WGS sequence"/>
</dbReference>
<name>A0A098VRX2_9MICR</name>
<dbReference type="EMBL" id="JMKJ01000579">
    <property type="protein sequence ID" value="KGG50461.1"/>
    <property type="molecule type" value="Genomic_DNA"/>
</dbReference>
<dbReference type="HOGENOM" id="CLU_2210645_0_0_1"/>
<sequence length="107" mass="11906">MILASFQATISDKNNRVQGSTEKEDTSALVDLIDSFEENWSDYQLSSSSSNTSYLASLPYGYGPELLPYRGDSFVDQMETFQVPLILSNEGYGDKEKEKESISGKSK</sequence>
<protein>
    <submittedName>
        <fullName evidence="1">Uncharacterized protein</fullName>
    </submittedName>
</protein>
<comment type="caution">
    <text evidence="1">The sequence shown here is derived from an EMBL/GenBank/DDBJ whole genome shotgun (WGS) entry which is preliminary data.</text>
</comment>
<dbReference type="RefSeq" id="XP_013236888.1">
    <property type="nucleotide sequence ID" value="XM_013381434.1"/>
</dbReference>
<reference evidence="1 2" key="1">
    <citation type="submission" date="2014-04" db="EMBL/GenBank/DDBJ databases">
        <title>A new species of microsporidia sheds light on the evolution of extreme parasitism.</title>
        <authorList>
            <person name="Haag K.L."/>
            <person name="James T.Y."/>
            <person name="Larsson R."/>
            <person name="Schaer T.M."/>
            <person name="Refardt D."/>
            <person name="Pombert J.-F."/>
            <person name="Ebert D."/>
        </authorList>
    </citation>
    <scope>NUCLEOTIDE SEQUENCE [LARGE SCALE GENOMIC DNA]</scope>
    <source>
        <strain evidence="1 2">UGP3</strain>
        <tissue evidence="1">Spores</tissue>
    </source>
</reference>
<proteinExistence type="predicted"/>